<name>A0A7S2R8T0_9STRA</name>
<evidence type="ECO:0000256" key="2">
    <source>
        <dbReference type="ARBA" id="ARBA00004496"/>
    </source>
</evidence>
<evidence type="ECO:0000256" key="3">
    <source>
        <dbReference type="ARBA" id="ARBA00011019"/>
    </source>
</evidence>
<dbReference type="Pfam" id="PF03095">
    <property type="entry name" value="PTPA"/>
    <property type="match status" value="1"/>
</dbReference>
<evidence type="ECO:0000313" key="8">
    <source>
        <dbReference type="EMBL" id="CAD9664064.1"/>
    </source>
</evidence>
<dbReference type="EMBL" id="HBHK01001484">
    <property type="protein sequence ID" value="CAD9664070.1"/>
    <property type="molecule type" value="Transcribed_RNA"/>
</dbReference>
<reference evidence="8" key="1">
    <citation type="submission" date="2021-01" db="EMBL/GenBank/DDBJ databases">
        <authorList>
            <person name="Corre E."/>
            <person name="Pelletier E."/>
            <person name="Niang G."/>
            <person name="Scheremetjew M."/>
            <person name="Finn R."/>
            <person name="Kale V."/>
            <person name="Holt S."/>
            <person name="Cochrane G."/>
            <person name="Meng A."/>
            <person name="Brown T."/>
            <person name="Cohen L."/>
        </authorList>
    </citation>
    <scope>NUCLEOTIDE SEQUENCE</scope>
    <source>
        <strain evidence="8">NY070348D</strain>
    </source>
</reference>
<dbReference type="InterPro" id="IPR004327">
    <property type="entry name" value="Phstyr_phstse_ac"/>
</dbReference>
<comment type="subcellular location">
    <subcellularLocation>
        <location evidence="2 7">Cytoplasm</location>
    </subcellularLocation>
</comment>
<dbReference type="SUPFAM" id="SSF140984">
    <property type="entry name" value="PTPA-like"/>
    <property type="match status" value="1"/>
</dbReference>
<dbReference type="EMBL" id="HBHK01001481">
    <property type="protein sequence ID" value="CAD9664064.1"/>
    <property type="molecule type" value="Transcribed_RNA"/>
</dbReference>
<comment type="catalytic activity">
    <reaction evidence="1 7">
        <text>[protein]-peptidylproline (omega=180) = [protein]-peptidylproline (omega=0)</text>
        <dbReference type="Rhea" id="RHEA:16237"/>
        <dbReference type="Rhea" id="RHEA-COMP:10747"/>
        <dbReference type="Rhea" id="RHEA-COMP:10748"/>
        <dbReference type="ChEBI" id="CHEBI:83833"/>
        <dbReference type="ChEBI" id="CHEBI:83834"/>
        <dbReference type="EC" id="5.2.1.8"/>
    </reaction>
</comment>
<dbReference type="InterPro" id="IPR043170">
    <property type="entry name" value="PTPA_C_lid"/>
</dbReference>
<protein>
    <recommendedName>
        <fullName evidence="7">Serine/threonine-protein phosphatase 2A activator</fullName>
        <ecNumber evidence="7">5.2.1.8</ecNumber>
    </recommendedName>
    <alternativeName>
        <fullName evidence="7">Phosphotyrosyl phosphatase activator</fullName>
    </alternativeName>
</protein>
<evidence type="ECO:0000256" key="7">
    <source>
        <dbReference type="RuleBase" id="RU361210"/>
    </source>
</evidence>
<evidence type="ECO:0000256" key="6">
    <source>
        <dbReference type="ARBA" id="ARBA00023235"/>
    </source>
</evidence>
<dbReference type="AlphaFoldDB" id="A0A7S2R8T0"/>
<dbReference type="GO" id="GO:0005634">
    <property type="term" value="C:nucleus"/>
    <property type="evidence" value="ECO:0007669"/>
    <property type="project" value="TreeGrafter"/>
</dbReference>
<dbReference type="EMBL" id="HBHK01001483">
    <property type="protein sequence ID" value="CAD9664067.1"/>
    <property type="molecule type" value="Transcribed_RNA"/>
</dbReference>
<dbReference type="InterPro" id="IPR007303">
    <property type="entry name" value="TIP41-like"/>
</dbReference>
<evidence type="ECO:0000256" key="5">
    <source>
        <dbReference type="ARBA" id="ARBA00023110"/>
    </source>
</evidence>
<dbReference type="GO" id="GO:0007052">
    <property type="term" value="P:mitotic spindle organization"/>
    <property type="evidence" value="ECO:0007669"/>
    <property type="project" value="TreeGrafter"/>
</dbReference>
<dbReference type="PANTHER" id="PTHR10012">
    <property type="entry name" value="SERINE/THREONINE-PROTEIN PHOSPHATASE 2A REGULATORY SUBUNIT B"/>
    <property type="match status" value="1"/>
</dbReference>
<dbReference type="EC" id="5.2.1.8" evidence="7"/>
<dbReference type="PANTHER" id="PTHR10012:SF0">
    <property type="entry name" value="SERINE_THREONINE-PROTEIN PHOSPHATASE 2A ACTIVATOR"/>
    <property type="match status" value="1"/>
</dbReference>
<comment type="similarity">
    <text evidence="3 7">Belongs to the PTPA-type PPIase family.</text>
</comment>
<keyword evidence="6 7" id="KW-0413">Isomerase</keyword>
<dbReference type="Gene3D" id="1.20.120.1150">
    <property type="match status" value="1"/>
</dbReference>
<comment type="function">
    <text evidence="7">PPIases accelerate the folding of proteins. It catalyzes the cis-trans isomerization of proline imidic peptide bonds in oligopeptides.</text>
</comment>
<proteinExistence type="inferred from homology"/>
<evidence type="ECO:0000256" key="4">
    <source>
        <dbReference type="ARBA" id="ARBA00022490"/>
    </source>
</evidence>
<dbReference type="GO" id="GO:0000159">
    <property type="term" value="C:protein phosphatase type 2A complex"/>
    <property type="evidence" value="ECO:0007669"/>
    <property type="project" value="TreeGrafter"/>
</dbReference>
<evidence type="ECO:0000256" key="1">
    <source>
        <dbReference type="ARBA" id="ARBA00000971"/>
    </source>
</evidence>
<organism evidence="8">
    <name type="scientific">Mucochytrium quahogii</name>
    <dbReference type="NCBI Taxonomy" id="96639"/>
    <lineage>
        <taxon>Eukaryota</taxon>
        <taxon>Sar</taxon>
        <taxon>Stramenopiles</taxon>
        <taxon>Bigyra</taxon>
        <taxon>Labyrinthulomycetes</taxon>
        <taxon>Thraustochytrida</taxon>
        <taxon>Thraustochytriidae</taxon>
        <taxon>Mucochytrium</taxon>
    </lineage>
</organism>
<evidence type="ECO:0000313" key="9">
    <source>
        <dbReference type="EMBL" id="CAD9664067.1"/>
    </source>
</evidence>
<accession>A0A7S2R8T0</accession>
<keyword evidence="4 7" id="KW-0963">Cytoplasm</keyword>
<dbReference type="GO" id="GO:0005737">
    <property type="term" value="C:cytoplasm"/>
    <property type="evidence" value="ECO:0007669"/>
    <property type="project" value="UniProtKB-SubCell"/>
</dbReference>
<evidence type="ECO:0000313" key="10">
    <source>
        <dbReference type="EMBL" id="CAD9664070.1"/>
    </source>
</evidence>
<keyword evidence="5 7" id="KW-0697">Rotamase</keyword>
<dbReference type="GO" id="GO:0003755">
    <property type="term" value="F:peptidyl-prolyl cis-trans isomerase activity"/>
    <property type="evidence" value="ECO:0007669"/>
    <property type="project" value="UniProtKB-KW"/>
</dbReference>
<dbReference type="GO" id="GO:0008160">
    <property type="term" value="F:protein tyrosine phosphatase activator activity"/>
    <property type="evidence" value="ECO:0007669"/>
    <property type="project" value="TreeGrafter"/>
</dbReference>
<sequence length="637" mass="72332">MSTDSVPRRRISNQVHLQAFLKSETCDGLVAFLENLNAAAIGKRNWKGSENGCPEVAEMCKLLERALDRISDFPPVKENARFGNSAFRSWLDAIKTSSVDEMEVLSGEHKEELAGYWWNSFGNGKRLDFGTGHEASFLVWLYAVFKMGHCSNLEAMVLYVFPKYLKVVRKLQAVYRLEPAGSHGVWSFDDFHLLPFLFGSAQFCQVPTSEAIAPSPKSAQDFSLVEQLAENNMYMDAMYQVYKVKKANFPEHSPLLCDLGKIRSWEEINRGLVLMFKGEVLEKFPVAQHFLFGSLFPCTWEVSAEDIAALDSPQVEQDAKPVYKSPFTDIKHQGGGGDMFAKYFGITRKPMYKDGGKTVSGNTSGATEDHALLSPPRTGIKIKGWVVETKKTHISSDHEIEAAKQGNEHMTSELDFPLPEMLFGKNFARFTHVSSGMTLEFNALDALCECKIKTTSDGEACRNVFKLPNAKSWSNRKDFNGEEIKEWRSDFDWTYTSTYGGTLKGRDRVVSKEHKIDYERLKLREPILFFDNVTLYEDDLFDNGESKLSCKLRVMPSCFFALARMWLRVDNTYLRSFDTRIYHEFGKDFVVVERTRKEADMATLRSLGCLDAKSMMDEAKVETLLPLIHSETEIINV</sequence>
<dbReference type="Pfam" id="PF04176">
    <property type="entry name" value="TIP41"/>
    <property type="match status" value="1"/>
</dbReference>
<gene>
    <name evidence="8" type="ORF">QSP1433_LOCUS883</name>
    <name evidence="9" type="ORF">QSP1433_LOCUS884</name>
    <name evidence="10" type="ORF">QSP1433_LOCUS885</name>
</gene>
<dbReference type="InterPro" id="IPR037218">
    <property type="entry name" value="PTPA_sf"/>
</dbReference>